<proteinExistence type="predicted"/>
<name>A0A8T0E547_ARGBR</name>
<evidence type="ECO:0000313" key="3">
    <source>
        <dbReference type="Proteomes" id="UP000807504"/>
    </source>
</evidence>
<gene>
    <name evidence="2" type="ORF">HNY73_019571</name>
</gene>
<keyword evidence="3" id="KW-1185">Reference proteome</keyword>
<organism evidence="2 3">
    <name type="scientific">Argiope bruennichi</name>
    <name type="common">Wasp spider</name>
    <name type="synonym">Aranea bruennichi</name>
    <dbReference type="NCBI Taxonomy" id="94029"/>
    <lineage>
        <taxon>Eukaryota</taxon>
        <taxon>Metazoa</taxon>
        <taxon>Ecdysozoa</taxon>
        <taxon>Arthropoda</taxon>
        <taxon>Chelicerata</taxon>
        <taxon>Arachnida</taxon>
        <taxon>Araneae</taxon>
        <taxon>Araneomorphae</taxon>
        <taxon>Entelegynae</taxon>
        <taxon>Araneoidea</taxon>
        <taxon>Araneidae</taxon>
        <taxon>Argiope</taxon>
    </lineage>
</organism>
<feature type="signal peptide" evidence="1">
    <location>
        <begin position="1"/>
        <end position="28"/>
    </location>
</feature>
<comment type="caution">
    <text evidence="2">The sequence shown here is derived from an EMBL/GenBank/DDBJ whole genome shotgun (WGS) entry which is preliminary data.</text>
</comment>
<evidence type="ECO:0008006" key="4">
    <source>
        <dbReference type="Google" id="ProtNLM"/>
    </source>
</evidence>
<evidence type="ECO:0000313" key="2">
    <source>
        <dbReference type="EMBL" id="KAF8766517.1"/>
    </source>
</evidence>
<evidence type="ECO:0000256" key="1">
    <source>
        <dbReference type="SAM" id="SignalP"/>
    </source>
</evidence>
<protein>
    <recommendedName>
        <fullName evidence="4">Secreted protein</fullName>
    </recommendedName>
</protein>
<feature type="chain" id="PRO_5035907275" description="Secreted protein" evidence="1">
    <location>
        <begin position="29"/>
        <end position="80"/>
    </location>
</feature>
<reference evidence="2" key="2">
    <citation type="submission" date="2020-06" db="EMBL/GenBank/DDBJ databases">
        <authorList>
            <person name="Sheffer M."/>
        </authorList>
    </citation>
    <scope>NUCLEOTIDE SEQUENCE</scope>
</reference>
<keyword evidence="1" id="KW-0732">Signal</keyword>
<dbReference type="Proteomes" id="UP000807504">
    <property type="component" value="Unassembled WGS sequence"/>
</dbReference>
<dbReference type="AlphaFoldDB" id="A0A8T0E547"/>
<reference evidence="2" key="1">
    <citation type="journal article" date="2020" name="bioRxiv">
        <title>Chromosome-level reference genome of the European wasp spider Argiope bruennichi: a resource for studies on range expansion and evolutionary adaptation.</title>
        <authorList>
            <person name="Sheffer M.M."/>
            <person name="Hoppe A."/>
            <person name="Krehenwinkel H."/>
            <person name="Uhl G."/>
            <person name="Kuss A.W."/>
            <person name="Jensen L."/>
            <person name="Jensen C."/>
            <person name="Gillespie R.G."/>
            <person name="Hoff K.J."/>
            <person name="Prost S."/>
        </authorList>
    </citation>
    <scope>NUCLEOTIDE SEQUENCE</scope>
</reference>
<accession>A0A8T0E547</accession>
<dbReference type="EMBL" id="JABXBU010002230">
    <property type="protein sequence ID" value="KAF8766517.1"/>
    <property type="molecule type" value="Genomic_DNA"/>
</dbReference>
<sequence>MGWSRIGHARWRLSTSLCFPVQIISLSAEKCVLRVRRSGNPGGEDESAITRLKDGFLFVRDPIARYEDHPSKSRKKERGR</sequence>